<dbReference type="STRING" id="7234.B4GLY8"/>
<reference evidence="1 2" key="1">
    <citation type="journal article" date="2007" name="Nature">
        <title>Evolution of genes and genomes on the Drosophila phylogeny.</title>
        <authorList>
            <consortium name="Drosophila 12 Genomes Consortium"/>
            <person name="Clark A.G."/>
            <person name="Eisen M.B."/>
            <person name="Smith D.R."/>
            <person name="Bergman C.M."/>
            <person name="Oliver B."/>
            <person name="Markow T.A."/>
            <person name="Kaufman T.C."/>
            <person name="Kellis M."/>
            <person name="Gelbart W."/>
            <person name="Iyer V.N."/>
            <person name="Pollard D.A."/>
            <person name="Sackton T.B."/>
            <person name="Larracuente A.M."/>
            <person name="Singh N.D."/>
            <person name="Abad J.P."/>
            <person name="Abt D.N."/>
            <person name="Adryan B."/>
            <person name="Aguade M."/>
            <person name="Akashi H."/>
            <person name="Anderson W.W."/>
            <person name="Aquadro C.F."/>
            <person name="Ardell D.H."/>
            <person name="Arguello R."/>
            <person name="Artieri C.G."/>
            <person name="Barbash D.A."/>
            <person name="Barker D."/>
            <person name="Barsanti P."/>
            <person name="Batterham P."/>
            <person name="Batzoglou S."/>
            <person name="Begun D."/>
            <person name="Bhutkar A."/>
            <person name="Blanco E."/>
            <person name="Bosak S.A."/>
            <person name="Bradley R.K."/>
            <person name="Brand A.D."/>
            <person name="Brent M.R."/>
            <person name="Brooks A.N."/>
            <person name="Brown R.H."/>
            <person name="Butlin R.K."/>
            <person name="Caggese C."/>
            <person name="Calvi B.R."/>
            <person name="Bernardo de Carvalho A."/>
            <person name="Caspi A."/>
            <person name="Castrezana S."/>
            <person name="Celniker S.E."/>
            <person name="Chang J.L."/>
            <person name="Chapple C."/>
            <person name="Chatterji S."/>
            <person name="Chinwalla A."/>
            <person name="Civetta A."/>
            <person name="Clifton S.W."/>
            <person name="Comeron J.M."/>
            <person name="Costello J.C."/>
            <person name="Coyne J.A."/>
            <person name="Daub J."/>
            <person name="David R.G."/>
            <person name="Delcher A.L."/>
            <person name="Delehaunty K."/>
            <person name="Do C.B."/>
            <person name="Ebling H."/>
            <person name="Edwards K."/>
            <person name="Eickbush T."/>
            <person name="Evans J.D."/>
            <person name="Filipski A."/>
            <person name="Findeiss S."/>
            <person name="Freyhult E."/>
            <person name="Fulton L."/>
            <person name="Fulton R."/>
            <person name="Garcia A.C."/>
            <person name="Gardiner A."/>
            <person name="Garfield D.A."/>
            <person name="Garvin B.E."/>
            <person name="Gibson G."/>
            <person name="Gilbert D."/>
            <person name="Gnerre S."/>
            <person name="Godfrey J."/>
            <person name="Good R."/>
            <person name="Gotea V."/>
            <person name="Gravely B."/>
            <person name="Greenberg A.J."/>
            <person name="Griffiths-Jones S."/>
            <person name="Gross S."/>
            <person name="Guigo R."/>
            <person name="Gustafson E.A."/>
            <person name="Haerty W."/>
            <person name="Hahn M.W."/>
            <person name="Halligan D.L."/>
            <person name="Halpern A.L."/>
            <person name="Halter G.M."/>
            <person name="Han M.V."/>
            <person name="Heger A."/>
            <person name="Hillier L."/>
            <person name="Hinrichs A.S."/>
            <person name="Holmes I."/>
            <person name="Hoskins R.A."/>
            <person name="Hubisz M.J."/>
            <person name="Hultmark D."/>
            <person name="Huntley M.A."/>
            <person name="Jaffe D.B."/>
            <person name="Jagadeeshan S."/>
            <person name="Jeck W.R."/>
            <person name="Johnson J."/>
            <person name="Jones C.D."/>
            <person name="Jordan W.C."/>
            <person name="Karpen G.H."/>
            <person name="Kataoka E."/>
            <person name="Keightley P.D."/>
            <person name="Kheradpour P."/>
            <person name="Kirkness E.F."/>
            <person name="Koerich L.B."/>
            <person name="Kristiansen K."/>
            <person name="Kudrna D."/>
            <person name="Kulathinal R.J."/>
            <person name="Kumar S."/>
            <person name="Kwok R."/>
            <person name="Lander E."/>
            <person name="Langley C.H."/>
            <person name="Lapoint R."/>
            <person name="Lazzaro B.P."/>
            <person name="Lee S.J."/>
            <person name="Levesque L."/>
            <person name="Li R."/>
            <person name="Lin C.F."/>
            <person name="Lin M.F."/>
            <person name="Lindblad-Toh K."/>
            <person name="Llopart A."/>
            <person name="Long M."/>
            <person name="Low L."/>
            <person name="Lozovsky E."/>
            <person name="Lu J."/>
            <person name="Luo M."/>
            <person name="Machado C.A."/>
            <person name="Makalowski W."/>
            <person name="Marzo M."/>
            <person name="Matsuda M."/>
            <person name="Matzkin L."/>
            <person name="McAllister B."/>
            <person name="McBride C.S."/>
            <person name="McKernan B."/>
            <person name="McKernan K."/>
            <person name="Mendez-Lago M."/>
            <person name="Minx P."/>
            <person name="Mollenhauer M.U."/>
            <person name="Montooth K."/>
            <person name="Mount S.M."/>
            <person name="Mu X."/>
            <person name="Myers E."/>
            <person name="Negre B."/>
            <person name="Newfeld S."/>
            <person name="Nielsen R."/>
            <person name="Noor M.A."/>
            <person name="O'Grady P."/>
            <person name="Pachter L."/>
            <person name="Papaceit M."/>
            <person name="Parisi M.J."/>
            <person name="Parisi M."/>
            <person name="Parts L."/>
            <person name="Pedersen J.S."/>
            <person name="Pesole G."/>
            <person name="Phillippy A.M."/>
            <person name="Ponting C.P."/>
            <person name="Pop M."/>
            <person name="Porcelli D."/>
            <person name="Powell J.R."/>
            <person name="Prohaska S."/>
            <person name="Pruitt K."/>
            <person name="Puig M."/>
            <person name="Quesneville H."/>
            <person name="Ram K.R."/>
            <person name="Rand D."/>
            <person name="Rasmussen M.D."/>
            <person name="Reed L.K."/>
            <person name="Reenan R."/>
            <person name="Reily A."/>
            <person name="Remington K.A."/>
            <person name="Rieger T.T."/>
            <person name="Ritchie M.G."/>
            <person name="Robin C."/>
            <person name="Rogers Y.H."/>
            <person name="Rohde C."/>
            <person name="Rozas J."/>
            <person name="Rubenfield M.J."/>
            <person name="Ruiz A."/>
            <person name="Russo S."/>
            <person name="Salzberg S.L."/>
            <person name="Sanchez-Gracia A."/>
            <person name="Saranga D.J."/>
            <person name="Sato H."/>
            <person name="Schaeffer S.W."/>
            <person name="Schatz M.C."/>
            <person name="Schlenke T."/>
            <person name="Schwartz R."/>
            <person name="Segarra C."/>
            <person name="Singh R.S."/>
            <person name="Sirot L."/>
            <person name="Sirota M."/>
            <person name="Sisneros N.B."/>
            <person name="Smith C.D."/>
            <person name="Smith T.F."/>
            <person name="Spieth J."/>
            <person name="Stage D.E."/>
            <person name="Stark A."/>
            <person name="Stephan W."/>
            <person name="Strausberg R.L."/>
            <person name="Strempel S."/>
            <person name="Sturgill D."/>
            <person name="Sutton G."/>
            <person name="Sutton G.G."/>
            <person name="Tao W."/>
            <person name="Teichmann S."/>
            <person name="Tobari Y.N."/>
            <person name="Tomimura Y."/>
            <person name="Tsolas J.M."/>
            <person name="Valente V.L."/>
            <person name="Venter E."/>
            <person name="Venter J.C."/>
            <person name="Vicario S."/>
            <person name="Vieira F.G."/>
            <person name="Vilella A.J."/>
            <person name="Villasante A."/>
            <person name="Walenz B."/>
            <person name="Wang J."/>
            <person name="Wasserman M."/>
            <person name="Watts T."/>
            <person name="Wilson D."/>
            <person name="Wilson R.K."/>
            <person name="Wing R.A."/>
            <person name="Wolfner M.F."/>
            <person name="Wong A."/>
            <person name="Wong G.K."/>
            <person name="Wu C.I."/>
            <person name="Wu G."/>
            <person name="Yamamoto D."/>
            <person name="Yang H.P."/>
            <person name="Yang S.P."/>
            <person name="Yorke J.A."/>
            <person name="Yoshida K."/>
            <person name="Zdobnov E."/>
            <person name="Zhang P."/>
            <person name="Zhang Y."/>
            <person name="Zimin A.V."/>
            <person name="Baldwin J."/>
            <person name="Abdouelleil A."/>
            <person name="Abdulkadir J."/>
            <person name="Abebe A."/>
            <person name="Abera B."/>
            <person name="Abreu J."/>
            <person name="Acer S.C."/>
            <person name="Aftuck L."/>
            <person name="Alexander A."/>
            <person name="An P."/>
            <person name="Anderson E."/>
            <person name="Anderson S."/>
            <person name="Arachi H."/>
            <person name="Azer M."/>
            <person name="Bachantsang P."/>
            <person name="Barry A."/>
            <person name="Bayul T."/>
            <person name="Berlin A."/>
            <person name="Bessette D."/>
            <person name="Bloom T."/>
            <person name="Blye J."/>
            <person name="Boguslavskiy L."/>
            <person name="Bonnet C."/>
            <person name="Boukhgalter B."/>
            <person name="Bourzgui I."/>
            <person name="Brown A."/>
            <person name="Cahill P."/>
            <person name="Channer S."/>
            <person name="Cheshatsang Y."/>
            <person name="Chuda L."/>
            <person name="Citroen M."/>
            <person name="Collymore A."/>
            <person name="Cooke P."/>
            <person name="Costello M."/>
            <person name="D'Aco K."/>
            <person name="Daza R."/>
            <person name="De Haan G."/>
            <person name="DeGray S."/>
            <person name="DeMaso C."/>
            <person name="Dhargay N."/>
            <person name="Dooley K."/>
            <person name="Dooley E."/>
            <person name="Doricent M."/>
            <person name="Dorje P."/>
            <person name="Dorjee K."/>
            <person name="Dupes A."/>
            <person name="Elong R."/>
            <person name="Falk J."/>
            <person name="Farina A."/>
            <person name="Faro S."/>
            <person name="Ferguson D."/>
            <person name="Fisher S."/>
            <person name="Foley C.D."/>
            <person name="Franke A."/>
            <person name="Friedrich D."/>
            <person name="Gadbois L."/>
            <person name="Gearin G."/>
            <person name="Gearin C.R."/>
            <person name="Giannoukos G."/>
            <person name="Goode T."/>
            <person name="Graham J."/>
            <person name="Grandbois E."/>
            <person name="Grewal S."/>
            <person name="Gyaltsen K."/>
            <person name="Hafez N."/>
            <person name="Hagos B."/>
            <person name="Hall J."/>
            <person name="Henson C."/>
            <person name="Hollinger A."/>
            <person name="Honan T."/>
            <person name="Huard M.D."/>
            <person name="Hughes L."/>
            <person name="Hurhula B."/>
            <person name="Husby M.E."/>
            <person name="Kamat A."/>
            <person name="Kanga B."/>
            <person name="Kashin S."/>
            <person name="Khazanovich D."/>
            <person name="Kisner P."/>
            <person name="Lance K."/>
            <person name="Lara M."/>
            <person name="Lee W."/>
            <person name="Lennon N."/>
            <person name="Letendre F."/>
            <person name="LeVine R."/>
            <person name="Lipovsky A."/>
            <person name="Liu X."/>
            <person name="Liu J."/>
            <person name="Liu S."/>
            <person name="Lokyitsang T."/>
            <person name="Lokyitsang Y."/>
            <person name="Lubonja R."/>
            <person name="Lui A."/>
            <person name="MacDonald P."/>
            <person name="Magnisalis V."/>
            <person name="Maru K."/>
            <person name="Matthews C."/>
            <person name="McCusker W."/>
            <person name="McDonough S."/>
            <person name="Mehta T."/>
            <person name="Meldrim J."/>
            <person name="Meneus L."/>
            <person name="Mihai O."/>
            <person name="Mihalev A."/>
            <person name="Mihova T."/>
            <person name="Mittelman R."/>
            <person name="Mlenga V."/>
            <person name="Montmayeur A."/>
            <person name="Mulrain L."/>
            <person name="Navidi A."/>
            <person name="Naylor J."/>
            <person name="Negash T."/>
            <person name="Nguyen T."/>
            <person name="Nguyen N."/>
            <person name="Nicol R."/>
            <person name="Norbu C."/>
            <person name="Norbu N."/>
            <person name="Novod N."/>
            <person name="O'Neill B."/>
            <person name="Osman S."/>
            <person name="Markiewicz E."/>
            <person name="Oyono O.L."/>
            <person name="Patti C."/>
            <person name="Phunkhang P."/>
            <person name="Pierre F."/>
            <person name="Priest M."/>
            <person name="Raghuraman S."/>
            <person name="Rege F."/>
            <person name="Reyes R."/>
            <person name="Rise C."/>
            <person name="Rogov P."/>
            <person name="Ross K."/>
            <person name="Ryan E."/>
            <person name="Settipalli S."/>
            <person name="Shea T."/>
            <person name="Sherpa N."/>
            <person name="Shi L."/>
            <person name="Shih D."/>
            <person name="Sparrow T."/>
            <person name="Spaulding J."/>
            <person name="Stalker J."/>
            <person name="Stange-Thomann N."/>
            <person name="Stavropoulos S."/>
            <person name="Stone C."/>
            <person name="Strader C."/>
            <person name="Tesfaye S."/>
            <person name="Thomson T."/>
            <person name="Thoulutsang Y."/>
            <person name="Thoulutsang D."/>
            <person name="Topham K."/>
            <person name="Topping I."/>
            <person name="Tsamla T."/>
            <person name="Vassiliev H."/>
            <person name="Vo A."/>
            <person name="Wangchuk T."/>
            <person name="Wangdi T."/>
            <person name="Weiand M."/>
            <person name="Wilkinson J."/>
            <person name="Wilson A."/>
            <person name="Yadav S."/>
            <person name="Young G."/>
            <person name="Yu Q."/>
            <person name="Zembek L."/>
            <person name="Zhong D."/>
            <person name="Zimmer A."/>
            <person name="Zwirko Z."/>
            <person name="Jaffe D.B."/>
            <person name="Alvarez P."/>
            <person name="Brockman W."/>
            <person name="Butler J."/>
            <person name="Chin C."/>
            <person name="Gnerre S."/>
            <person name="Grabherr M."/>
            <person name="Kleber M."/>
            <person name="Mauceli E."/>
            <person name="MacCallum I."/>
        </authorList>
    </citation>
    <scope>NUCLEOTIDE SEQUENCE [LARGE SCALE GENOMIC DNA]</scope>
    <source>
        <strain evidence="2">MSH-3 / Tucson 14011-0111.49</strain>
    </source>
</reference>
<organism evidence="2">
    <name type="scientific">Drosophila persimilis</name>
    <name type="common">Fruit fly</name>
    <dbReference type="NCBI Taxonomy" id="7234"/>
    <lineage>
        <taxon>Eukaryota</taxon>
        <taxon>Metazoa</taxon>
        <taxon>Ecdysozoa</taxon>
        <taxon>Arthropoda</taxon>
        <taxon>Hexapoda</taxon>
        <taxon>Insecta</taxon>
        <taxon>Pterygota</taxon>
        <taxon>Neoptera</taxon>
        <taxon>Endopterygota</taxon>
        <taxon>Diptera</taxon>
        <taxon>Brachycera</taxon>
        <taxon>Muscomorpha</taxon>
        <taxon>Ephydroidea</taxon>
        <taxon>Drosophilidae</taxon>
        <taxon>Drosophila</taxon>
        <taxon>Sophophora</taxon>
    </lineage>
</organism>
<accession>B4GLY8</accession>
<dbReference type="Proteomes" id="UP000008744">
    <property type="component" value="Unassembled WGS sequence"/>
</dbReference>
<dbReference type="eggNOG" id="KOG1176">
    <property type="taxonomic scope" value="Eukaryota"/>
</dbReference>
<sequence length="99" mass="11556">MPYAPANSYEGDLKIWSGSEIEEYFAPDLSIGEIIFHEMRRHPKLIAQGVEDYVRERTDSTYKHLHEGAIIVEDLIRSPNGKTNRKSTKDYFLEVKERQ</sequence>
<keyword evidence="2" id="KW-1185">Reference proteome</keyword>
<dbReference type="PhylomeDB" id="B4GLY8"/>
<protein>
    <submittedName>
        <fullName evidence="1">GL11949</fullName>
    </submittedName>
</protein>
<gene>
    <name evidence="1" type="primary">Dper\GL11949</name>
    <name evidence="1" type="ORF">Dper_GL11949</name>
</gene>
<dbReference type="EMBL" id="CH479185">
    <property type="protein sequence ID" value="EDW38562.1"/>
    <property type="molecule type" value="Genomic_DNA"/>
</dbReference>
<dbReference type="HOGENOM" id="CLU_2322803_0_0_1"/>
<dbReference type="AlphaFoldDB" id="B4GLY8"/>
<evidence type="ECO:0000313" key="1">
    <source>
        <dbReference type="EMBL" id="EDW38562.1"/>
    </source>
</evidence>
<dbReference type="OrthoDB" id="10253869at2759"/>
<evidence type="ECO:0000313" key="2">
    <source>
        <dbReference type="Proteomes" id="UP000008744"/>
    </source>
</evidence>
<proteinExistence type="predicted"/>
<name>B4GLY8_DROPE</name>